<dbReference type="InterPro" id="IPR018957">
    <property type="entry name" value="Znf_C3HC4_RING-type"/>
</dbReference>
<dbReference type="RefSeq" id="XP_004030338.1">
    <property type="nucleotide sequence ID" value="XM_004030290.1"/>
</dbReference>
<dbReference type="Gene3D" id="3.30.40.10">
    <property type="entry name" value="Zinc/RING finger domain, C3HC4 (zinc finger)"/>
    <property type="match status" value="1"/>
</dbReference>
<dbReference type="InterPro" id="IPR017907">
    <property type="entry name" value="Znf_RING_CS"/>
</dbReference>
<keyword evidence="5 8" id="KW-0863">Zinc-finger</keyword>
<evidence type="ECO:0000256" key="6">
    <source>
        <dbReference type="ARBA" id="ARBA00022786"/>
    </source>
</evidence>
<keyword evidence="2" id="KW-0808">Transferase</keyword>
<dbReference type="InterPro" id="IPR013083">
    <property type="entry name" value="Znf_RING/FYVE/PHD"/>
</dbReference>
<evidence type="ECO:0000256" key="1">
    <source>
        <dbReference type="ARBA" id="ARBA00004906"/>
    </source>
</evidence>
<reference evidence="11 12" key="1">
    <citation type="submission" date="2011-07" db="EMBL/GenBank/DDBJ databases">
        <authorList>
            <person name="Coyne R."/>
            <person name="Brami D."/>
            <person name="Johnson J."/>
            <person name="Hostetler J."/>
            <person name="Hannick L."/>
            <person name="Clark T."/>
            <person name="Cassidy-Hanley D."/>
            <person name="Inman J."/>
        </authorList>
    </citation>
    <scope>NUCLEOTIDE SEQUENCE [LARGE SCALE GENOMIC DNA]</scope>
    <source>
        <strain evidence="11 12">G5</strain>
    </source>
</reference>
<evidence type="ECO:0000313" key="12">
    <source>
        <dbReference type="Proteomes" id="UP000008983"/>
    </source>
</evidence>
<evidence type="ECO:0000313" key="11">
    <source>
        <dbReference type="EMBL" id="EGR29102.1"/>
    </source>
</evidence>
<dbReference type="PANTHER" id="PTHR22770">
    <property type="entry name" value="UBIQUITIN CONJUGATING ENZYME 7 INTERACTING PROTEIN-RELATED"/>
    <property type="match status" value="1"/>
</dbReference>
<dbReference type="GO" id="GO:0000151">
    <property type="term" value="C:ubiquitin ligase complex"/>
    <property type="evidence" value="ECO:0007669"/>
    <property type="project" value="TreeGrafter"/>
</dbReference>
<gene>
    <name evidence="11" type="ORF">IMG5_162760</name>
</gene>
<keyword evidence="3" id="KW-0479">Metal-binding</keyword>
<dbReference type="OrthoDB" id="1431934at2759"/>
<evidence type="ECO:0000256" key="7">
    <source>
        <dbReference type="ARBA" id="ARBA00022833"/>
    </source>
</evidence>
<dbReference type="Proteomes" id="UP000008983">
    <property type="component" value="Unassembled WGS sequence"/>
</dbReference>
<dbReference type="GO" id="GO:0004842">
    <property type="term" value="F:ubiquitin-protein transferase activity"/>
    <property type="evidence" value="ECO:0007669"/>
    <property type="project" value="TreeGrafter"/>
</dbReference>
<dbReference type="InterPro" id="IPR002867">
    <property type="entry name" value="IBR_dom"/>
</dbReference>
<keyword evidence="6" id="KW-0833">Ubl conjugation pathway</keyword>
<dbReference type="PANTHER" id="PTHR22770:SF13">
    <property type="entry name" value="RING-TYPE DOMAIN-CONTAINING PROTEIN"/>
    <property type="match status" value="1"/>
</dbReference>
<evidence type="ECO:0000256" key="4">
    <source>
        <dbReference type="ARBA" id="ARBA00022737"/>
    </source>
</evidence>
<protein>
    <submittedName>
        <fullName evidence="11">Ibr domain protein</fullName>
    </submittedName>
</protein>
<dbReference type="InterPro" id="IPR013087">
    <property type="entry name" value="Znf_C2H2_type"/>
</dbReference>
<keyword evidence="12" id="KW-1185">Reference proteome</keyword>
<evidence type="ECO:0000256" key="8">
    <source>
        <dbReference type="PROSITE-ProRule" id="PRU00175"/>
    </source>
</evidence>
<organism evidence="11 12">
    <name type="scientific">Ichthyophthirius multifiliis</name>
    <name type="common">White spot disease agent</name>
    <name type="synonym">Ich</name>
    <dbReference type="NCBI Taxonomy" id="5932"/>
    <lineage>
        <taxon>Eukaryota</taxon>
        <taxon>Sar</taxon>
        <taxon>Alveolata</taxon>
        <taxon>Ciliophora</taxon>
        <taxon>Intramacronucleata</taxon>
        <taxon>Oligohymenophorea</taxon>
        <taxon>Hymenostomatida</taxon>
        <taxon>Ophryoglenina</taxon>
        <taxon>Ichthyophthirius</taxon>
    </lineage>
</organism>
<evidence type="ECO:0000256" key="3">
    <source>
        <dbReference type="ARBA" id="ARBA00022723"/>
    </source>
</evidence>
<dbReference type="SMART" id="SM00647">
    <property type="entry name" value="IBR"/>
    <property type="match status" value="1"/>
</dbReference>
<comment type="pathway">
    <text evidence="1">Protein modification; protein ubiquitination.</text>
</comment>
<dbReference type="OMA" id="NDKADEM"/>
<dbReference type="CDD" id="cd20335">
    <property type="entry name" value="BRcat_RBR"/>
    <property type="match status" value="1"/>
</dbReference>
<dbReference type="GO" id="GO:0008270">
    <property type="term" value="F:zinc ion binding"/>
    <property type="evidence" value="ECO:0007669"/>
    <property type="project" value="UniProtKB-KW"/>
</dbReference>
<dbReference type="GO" id="GO:0097039">
    <property type="term" value="P:protein linear polyubiquitination"/>
    <property type="evidence" value="ECO:0007669"/>
    <property type="project" value="TreeGrafter"/>
</dbReference>
<dbReference type="GO" id="GO:0043130">
    <property type="term" value="F:ubiquitin binding"/>
    <property type="evidence" value="ECO:0007669"/>
    <property type="project" value="TreeGrafter"/>
</dbReference>
<proteinExistence type="predicted"/>
<dbReference type="InterPro" id="IPR001841">
    <property type="entry name" value="Znf_RING"/>
</dbReference>
<dbReference type="SUPFAM" id="SSF57850">
    <property type="entry name" value="RING/U-box"/>
    <property type="match status" value="2"/>
</dbReference>
<dbReference type="AlphaFoldDB" id="G0R094"/>
<dbReference type="Gene3D" id="1.20.120.1750">
    <property type="match status" value="1"/>
</dbReference>
<dbReference type="Pfam" id="PF00097">
    <property type="entry name" value="zf-C3HC4"/>
    <property type="match status" value="1"/>
</dbReference>
<feature type="domain" description="RING-type" evidence="9">
    <location>
        <begin position="48"/>
        <end position="95"/>
    </location>
</feature>
<dbReference type="InterPro" id="IPR044066">
    <property type="entry name" value="TRIAD_supradom"/>
</dbReference>
<dbReference type="PROSITE" id="PS00028">
    <property type="entry name" value="ZINC_FINGER_C2H2_1"/>
    <property type="match status" value="1"/>
</dbReference>
<dbReference type="PROSITE" id="PS00518">
    <property type="entry name" value="ZF_RING_1"/>
    <property type="match status" value="1"/>
</dbReference>
<dbReference type="STRING" id="857967.G0R094"/>
<evidence type="ECO:0000259" key="9">
    <source>
        <dbReference type="PROSITE" id="PS50089"/>
    </source>
</evidence>
<dbReference type="GeneID" id="14905210"/>
<keyword evidence="4" id="KW-0677">Repeat</keyword>
<accession>G0R094</accession>
<dbReference type="PROSITE" id="PS50089">
    <property type="entry name" value="ZF_RING_2"/>
    <property type="match status" value="1"/>
</dbReference>
<evidence type="ECO:0000259" key="10">
    <source>
        <dbReference type="PROSITE" id="PS51873"/>
    </source>
</evidence>
<dbReference type="Pfam" id="PF01485">
    <property type="entry name" value="IBR"/>
    <property type="match status" value="1"/>
</dbReference>
<evidence type="ECO:0000256" key="5">
    <source>
        <dbReference type="ARBA" id="ARBA00022771"/>
    </source>
</evidence>
<dbReference type="EMBL" id="GL984183">
    <property type="protein sequence ID" value="EGR29102.1"/>
    <property type="molecule type" value="Genomic_DNA"/>
</dbReference>
<name>G0R094_ICHMU</name>
<sequence>MKTQVDYISKDIYIQGYPQEVGIAKNALIAFLEQNTQNKQLLYTYEECQICANTICNGYRLVICGHQFCFNCLVFIFDQSLGDVNSFPIKCPSCQEDLCIEDLLQIINEDEQRLQKLKRMSINNYVQNHFTELQFCPNELCKAVHSTKLQKYTCYECQKTYCSKCAAEYHFDMTCTQYQETEAQNIQYLIKEGARKCTNCGVFIIRIDGCYRVECKRCQMHICWKDNCMKFFKDANSCYVHLDENHQGYW</sequence>
<evidence type="ECO:0000256" key="2">
    <source>
        <dbReference type="ARBA" id="ARBA00022679"/>
    </source>
</evidence>
<dbReference type="eggNOG" id="KOG1812">
    <property type="taxonomic scope" value="Eukaryota"/>
</dbReference>
<feature type="domain" description="RING-type" evidence="10">
    <location>
        <begin position="44"/>
        <end position="250"/>
    </location>
</feature>
<dbReference type="GO" id="GO:0043161">
    <property type="term" value="P:proteasome-mediated ubiquitin-dependent protein catabolic process"/>
    <property type="evidence" value="ECO:0007669"/>
    <property type="project" value="TreeGrafter"/>
</dbReference>
<dbReference type="PROSITE" id="PS51873">
    <property type="entry name" value="TRIAD"/>
    <property type="match status" value="1"/>
</dbReference>
<dbReference type="InterPro" id="IPR051628">
    <property type="entry name" value="LUBAC_E3_Ligases"/>
</dbReference>
<dbReference type="InParanoid" id="G0R094"/>
<keyword evidence="7" id="KW-0862">Zinc</keyword>